<dbReference type="InterPro" id="IPR003959">
    <property type="entry name" value="ATPase_AAA_core"/>
</dbReference>
<accession>C8XBG7</accession>
<evidence type="ECO:0000256" key="1">
    <source>
        <dbReference type="ARBA" id="ARBA00006914"/>
    </source>
</evidence>
<dbReference type="Proteomes" id="UP000002218">
    <property type="component" value="Chromosome"/>
</dbReference>
<dbReference type="GO" id="GO:0005524">
    <property type="term" value="F:ATP binding"/>
    <property type="evidence" value="ECO:0007669"/>
    <property type="project" value="UniProtKB-KW"/>
</dbReference>
<dbReference type="KEGG" id="nml:Namu_1020"/>
<dbReference type="InterPro" id="IPR050221">
    <property type="entry name" value="26S_Proteasome_ATPase"/>
</dbReference>
<dbReference type="FunCoup" id="C8XBG7">
    <property type="interactions" value="203"/>
</dbReference>
<evidence type="ECO:0000256" key="2">
    <source>
        <dbReference type="ARBA" id="ARBA00022741"/>
    </source>
</evidence>
<dbReference type="InterPro" id="IPR054472">
    <property type="entry name" value="WHD"/>
</dbReference>
<evidence type="ECO:0000313" key="6">
    <source>
        <dbReference type="Proteomes" id="UP000002218"/>
    </source>
</evidence>
<dbReference type="CDD" id="cd19481">
    <property type="entry name" value="RecA-like_protease"/>
    <property type="match status" value="1"/>
</dbReference>
<dbReference type="Gene3D" id="3.40.50.300">
    <property type="entry name" value="P-loop containing nucleotide triphosphate hydrolases"/>
    <property type="match status" value="1"/>
</dbReference>
<dbReference type="AlphaFoldDB" id="C8XBG7"/>
<organism evidence="5 6">
    <name type="scientific">Nakamurella multipartita (strain ATCC 700099 / DSM 44233 / CIP 104796 / JCM 9543 / NBRC 105858 / Y-104)</name>
    <name type="common">Microsphaera multipartita</name>
    <dbReference type="NCBI Taxonomy" id="479431"/>
    <lineage>
        <taxon>Bacteria</taxon>
        <taxon>Bacillati</taxon>
        <taxon>Actinomycetota</taxon>
        <taxon>Actinomycetes</taxon>
        <taxon>Nakamurellales</taxon>
        <taxon>Nakamurellaceae</taxon>
        <taxon>Nakamurella</taxon>
    </lineage>
</organism>
<keyword evidence="2" id="KW-0547">Nucleotide-binding</keyword>
<name>C8XBG7_NAKMY</name>
<reference evidence="6" key="1">
    <citation type="submission" date="2009-09" db="EMBL/GenBank/DDBJ databases">
        <title>The complete genome of Nakamurella multipartita DSM 44233.</title>
        <authorList>
            <consortium name="US DOE Joint Genome Institute (JGI-PGF)"/>
            <person name="Lucas S."/>
            <person name="Copeland A."/>
            <person name="Lapidus A."/>
            <person name="Glavina del Rio T."/>
            <person name="Dalin E."/>
            <person name="Tice H."/>
            <person name="Bruce D."/>
            <person name="Goodwin L."/>
            <person name="Pitluck S."/>
            <person name="Kyrpides N."/>
            <person name="Mavromatis K."/>
            <person name="Ivanova N."/>
            <person name="Ovchinnikova G."/>
            <person name="Sims D."/>
            <person name="Meincke L."/>
            <person name="Brettin T."/>
            <person name="Detter J.C."/>
            <person name="Han C."/>
            <person name="Larimer F."/>
            <person name="Land M."/>
            <person name="Hauser L."/>
            <person name="Markowitz V."/>
            <person name="Cheng J.-F."/>
            <person name="Hugenholtz P."/>
            <person name="Woyke T."/>
            <person name="Wu D."/>
            <person name="Klenk H.-P."/>
            <person name="Eisen J.A."/>
        </authorList>
    </citation>
    <scope>NUCLEOTIDE SEQUENCE [LARGE SCALE GENOMIC DNA]</scope>
    <source>
        <strain evidence="6">ATCC 700099 / DSM 44233 / CIP 104796 / JCM 9543 / NBRC 105858 / Y-104</strain>
    </source>
</reference>
<comment type="similarity">
    <text evidence="1">Belongs to the AAA ATPase family.</text>
</comment>
<dbReference type="Pfam" id="PF22977">
    <property type="entry name" value="WHD"/>
    <property type="match status" value="1"/>
</dbReference>
<dbReference type="GO" id="GO:0016887">
    <property type="term" value="F:ATP hydrolysis activity"/>
    <property type="evidence" value="ECO:0007669"/>
    <property type="project" value="InterPro"/>
</dbReference>
<dbReference type="PANTHER" id="PTHR23073">
    <property type="entry name" value="26S PROTEASOME REGULATORY SUBUNIT"/>
    <property type="match status" value="1"/>
</dbReference>
<keyword evidence="6" id="KW-1185">Reference proteome</keyword>
<gene>
    <name evidence="5" type="ordered locus">Namu_1020</name>
</gene>
<dbReference type="EMBL" id="CP001737">
    <property type="protein sequence ID" value="ACV77429.1"/>
    <property type="molecule type" value="Genomic_DNA"/>
</dbReference>
<dbReference type="OrthoDB" id="9802352at2"/>
<proteinExistence type="inferred from homology"/>
<evidence type="ECO:0000256" key="3">
    <source>
        <dbReference type="ARBA" id="ARBA00022840"/>
    </source>
</evidence>
<dbReference type="HOGENOM" id="CLU_016564_0_0_11"/>
<keyword evidence="3" id="KW-0067">ATP-binding</keyword>
<dbReference type="InterPro" id="IPR003593">
    <property type="entry name" value="AAA+_ATPase"/>
</dbReference>
<feature type="domain" description="AAA+ ATPase" evidence="4">
    <location>
        <begin position="425"/>
        <end position="557"/>
    </location>
</feature>
<evidence type="ECO:0000313" key="5">
    <source>
        <dbReference type="EMBL" id="ACV77429.1"/>
    </source>
</evidence>
<evidence type="ECO:0000259" key="4">
    <source>
        <dbReference type="SMART" id="SM00382"/>
    </source>
</evidence>
<reference evidence="5 6" key="2">
    <citation type="journal article" date="2010" name="Stand. Genomic Sci.">
        <title>Complete genome sequence of Nakamurella multipartita type strain (Y-104).</title>
        <authorList>
            <person name="Tice H."/>
            <person name="Mayilraj S."/>
            <person name="Sims D."/>
            <person name="Lapidus A."/>
            <person name="Nolan M."/>
            <person name="Lucas S."/>
            <person name="Glavina Del Rio T."/>
            <person name="Copeland A."/>
            <person name="Cheng J.F."/>
            <person name="Meincke L."/>
            <person name="Bruce D."/>
            <person name="Goodwin L."/>
            <person name="Pitluck S."/>
            <person name="Ivanova N."/>
            <person name="Mavromatis K."/>
            <person name="Ovchinnikova G."/>
            <person name="Pati A."/>
            <person name="Chen A."/>
            <person name="Palaniappan K."/>
            <person name="Land M."/>
            <person name="Hauser L."/>
            <person name="Chang Y.J."/>
            <person name="Jeffries C.D."/>
            <person name="Detter J.C."/>
            <person name="Brettin T."/>
            <person name="Rohde M."/>
            <person name="Goker M."/>
            <person name="Bristow J."/>
            <person name="Eisen J.A."/>
            <person name="Markowitz V."/>
            <person name="Hugenholtz P."/>
            <person name="Kyrpides N.C."/>
            <person name="Klenk H.P."/>
            <person name="Chen F."/>
        </authorList>
    </citation>
    <scope>NUCLEOTIDE SEQUENCE [LARGE SCALE GENOMIC DNA]</scope>
    <source>
        <strain evidence="6">ATCC 700099 / DSM 44233 / CIP 104796 / JCM 9543 / NBRC 105858 / Y-104</strain>
    </source>
</reference>
<dbReference type="STRING" id="479431.Namu_1020"/>
<dbReference type="eggNOG" id="COG0464">
    <property type="taxonomic scope" value="Bacteria"/>
</dbReference>
<dbReference type="RefSeq" id="WP_015746343.1">
    <property type="nucleotide sequence ID" value="NC_013235.1"/>
</dbReference>
<dbReference type="InParanoid" id="C8XBG7"/>
<sequence length="646" mass="67897">MFGRLVDVVKWIGAAADRRDGGDPVAHGRLVATVGVIEQDYAAIDPTEPGGDPLDGLGELFGLDETDRDLLLLAAAADLDGNIALAFGLLRGGSAPCHPSIGLALELLGISSLSGPARARFADGGRLAAAALIEVAATGPWLAREFRCPDRVVTQLAGAAHPDRSLDPLVVEPVPLPLPGGAELVRALEQGASFVWVHSPTGTAGLTMVVGALGEVGVRSLSLTVPLAGDAGHGGFLRVAIREAALTNRCLVLDRAERLFAAPEGAPPRDPADLLAALARPPVPVVAVGTAPWDRHLSTTTAPYLLAAPRLGPDECLRMWAAITGTPPPAGALAGLRLSPDLVDQLARSATRLAAAEDVPLTADLVRRVARQLAGSAEPDAAVGLADLVLPDPTERAIRRLIGWARHREELIARGLIVAGPGSGGGITALFSGSPGTGKTLAAHVVAAELGIDVLRVDLAAVVDKYIGQTQKNLEQVFHRAESLNVLLFFDEAEALFGRRSEVKDAHDRYANQEVAYLLQRMEQFDGITVLTTNLRGSLDPAFSRRLSFILHFPDPDEPTRRRLWLTHAARLGPIDPDDPIDAGRLAATVELSGGDIRNVVVAAGYDAAIDGVRPGMRHLLDAAVAEYTKLGRRVPADLLDGARPR</sequence>
<dbReference type="SMART" id="SM00382">
    <property type="entry name" value="AAA"/>
    <property type="match status" value="1"/>
</dbReference>
<dbReference type="Pfam" id="PF00004">
    <property type="entry name" value="AAA"/>
    <property type="match status" value="1"/>
</dbReference>
<dbReference type="InterPro" id="IPR027417">
    <property type="entry name" value="P-loop_NTPase"/>
</dbReference>
<dbReference type="SUPFAM" id="SSF52540">
    <property type="entry name" value="P-loop containing nucleoside triphosphate hydrolases"/>
    <property type="match status" value="1"/>
</dbReference>
<protein>
    <submittedName>
        <fullName evidence="5">AAA ATPase central domain protein</fullName>
    </submittedName>
</protein>